<sequence>MKEQEKQKAAEGVLRGIGSQLSGICERLKGICLELRCIEKTVKPVAPVLDGVNGFRYVEFLMETVESRGFLSSVESDLREYVTALGGGHE</sequence>
<reference evidence="1" key="2">
    <citation type="submission" date="2021-04" db="EMBL/GenBank/DDBJ databases">
        <authorList>
            <person name="Gilroy R."/>
        </authorList>
    </citation>
    <scope>NUCLEOTIDE SEQUENCE</scope>
    <source>
        <strain evidence="1">CHK187-5294</strain>
    </source>
</reference>
<evidence type="ECO:0000313" key="2">
    <source>
        <dbReference type="Proteomes" id="UP000824132"/>
    </source>
</evidence>
<organism evidence="1 2">
    <name type="scientific">Candidatus Borkfalkia avistercoris</name>
    <dbReference type="NCBI Taxonomy" id="2838504"/>
    <lineage>
        <taxon>Bacteria</taxon>
        <taxon>Bacillati</taxon>
        <taxon>Bacillota</taxon>
        <taxon>Clostridia</taxon>
        <taxon>Christensenellales</taxon>
        <taxon>Christensenellaceae</taxon>
        <taxon>Candidatus Borkfalkia</taxon>
    </lineage>
</organism>
<dbReference type="AlphaFoldDB" id="A0A9D2IEM3"/>
<dbReference type="Proteomes" id="UP000824132">
    <property type="component" value="Unassembled WGS sequence"/>
</dbReference>
<evidence type="ECO:0000313" key="1">
    <source>
        <dbReference type="EMBL" id="HIZ03664.1"/>
    </source>
</evidence>
<proteinExistence type="predicted"/>
<name>A0A9D2IEM3_9FIRM</name>
<comment type="caution">
    <text evidence="1">The sequence shown here is derived from an EMBL/GenBank/DDBJ whole genome shotgun (WGS) entry which is preliminary data.</text>
</comment>
<dbReference type="EMBL" id="DXCL01000026">
    <property type="protein sequence ID" value="HIZ03664.1"/>
    <property type="molecule type" value="Genomic_DNA"/>
</dbReference>
<accession>A0A9D2IEM3</accession>
<gene>
    <name evidence="1" type="ORF">H9727_05200</name>
</gene>
<protein>
    <submittedName>
        <fullName evidence="1">Uncharacterized protein</fullName>
    </submittedName>
</protein>
<reference evidence="1" key="1">
    <citation type="journal article" date="2021" name="PeerJ">
        <title>Extensive microbial diversity within the chicken gut microbiome revealed by metagenomics and culture.</title>
        <authorList>
            <person name="Gilroy R."/>
            <person name="Ravi A."/>
            <person name="Getino M."/>
            <person name="Pursley I."/>
            <person name="Horton D.L."/>
            <person name="Alikhan N.F."/>
            <person name="Baker D."/>
            <person name="Gharbi K."/>
            <person name="Hall N."/>
            <person name="Watson M."/>
            <person name="Adriaenssens E.M."/>
            <person name="Foster-Nyarko E."/>
            <person name="Jarju S."/>
            <person name="Secka A."/>
            <person name="Antonio M."/>
            <person name="Oren A."/>
            <person name="Chaudhuri R.R."/>
            <person name="La Ragione R."/>
            <person name="Hildebrand F."/>
            <person name="Pallen M.J."/>
        </authorList>
    </citation>
    <scope>NUCLEOTIDE SEQUENCE</scope>
    <source>
        <strain evidence="1">CHK187-5294</strain>
    </source>
</reference>